<dbReference type="PANTHER" id="PTHR12592">
    <property type="entry name" value="ATP-DEPENDENT (S)-NAD(P)H-HYDRATE DEHYDRATASE FAMILY MEMBER"/>
    <property type="match status" value="1"/>
</dbReference>
<keyword evidence="3 6" id="KW-0521">NADP</keyword>
<reference evidence="8 9" key="1">
    <citation type="journal article" date="2015" name="Genome Announc.">
        <title>Expanding the biotechnology potential of lactobacilli through comparative genomics of 213 strains and associated genera.</title>
        <authorList>
            <person name="Sun Z."/>
            <person name="Harris H.M."/>
            <person name="McCann A."/>
            <person name="Guo C."/>
            <person name="Argimon S."/>
            <person name="Zhang W."/>
            <person name="Yang X."/>
            <person name="Jeffery I.B."/>
            <person name="Cooney J.C."/>
            <person name="Kagawa T.F."/>
            <person name="Liu W."/>
            <person name="Song Y."/>
            <person name="Salvetti E."/>
            <person name="Wrobel A."/>
            <person name="Rasinkangas P."/>
            <person name="Parkhill J."/>
            <person name="Rea M.C."/>
            <person name="O'Sullivan O."/>
            <person name="Ritari J."/>
            <person name="Douillard F.P."/>
            <person name="Paul Ross R."/>
            <person name="Yang R."/>
            <person name="Briner A.E."/>
            <person name="Felis G.E."/>
            <person name="de Vos W.M."/>
            <person name="Barrangou R."/>
            <person name="Klaenhammer T.R."/>
            <person name="Caufield P.W."/>
            <person name="Cui Y."/>
            <person name="Zhang H."/>
            <person name="O'Toole P.W."/>
        </authorList>
    </citation>
    <scope>NUCLEOTIDE SEQUENCE [LARGE SCALE GENOMIC DNA]</scope>
    <source>
        <strain evidence="8 9">DSM 18527</strain>
    </source>
</reference>
<dbReference type="NCBIfam" id="TIGR00196">
    <property type="entry name" value="yjeF_cterm"/>
    <property type="match status" value="1"/>
</dbReference>
<dbReference type="OrthoDB" id="9806925at2"/>
<dbReference type="GO" id="GO:0052855">
    <property type="term" value="F:ADP-dependent NAD(P)H-hydrate dehydratase activity"/>
    <property type="evidence" value="ECO:0007669"/>
    <property type="project" value="UniProtKB-UniRule"/>
</dbReference>
<keyword evidence="2 6" id="KW-0067">ATP-binding</keyword>
<dbReference type="Pfam" id="PF01256">
    <property type="entry name" value="Carb_kinase"/>
    <property type="match status" value="1"/>
</dbReference>
<comment type="catalytic activity">
    <reaction evidence="6">
        <text>(6S)-NADHX + ADP = AMP + phosphate + NADH + H(+)</text>
        <dbReference type="Rhea" id="RHEA:32223"/>
        <dbReference type="ChEBI" id="CHEBI:15378"/>
        <dbReference type="ChEBI" id="CHEBI:43474"/>
        <dbReference type="ChEBI" id="CHEBI:57945"/>
        <dbReference type="ChEBI" id="CHEBI:64074"/>
        <dbReference type="ChEBI" id="CHEBI:456215"/>
        <dbReference type="ChEBI" id="CHEBI:456216"/>
        <dbReference type="EC" id="4.2.1.136"/>
    </reaction>
</comment>
<evidence type="ECO:0000256" key="5">
    <source>
        <dbReference type="ARBA" id="ARBA00023239"/>
    </source>
</evidence>
<evidence type="ECO:0000313" key="8">
    <source>
        <dbReference type="EMBL" id="KRM36759.1"/>
    </source>
</evidence>
<dbReference type="CDD" id="cd01171">
    <property type="entry name" value="YXKO-related"/>
    <property type="match status" value="1"/>
</dbReference>
<dbReference type="InterPro" id="IPR029056">
    <property type="entry name" value="Ribokinase-like"/>
</dbReference>
<dbReference type="GO" id="GO:0110051">
    <property type="term" value="P:metabolite repair"/>
    <property type="evidence" value="ECO:0007669"/>
    <property type="project" value="TreeGrafter"/>
</dbReference>
<dbReference type="AlphaFoldDB" id="X0PIE5"/>
<dbReference type="Proteomes" id="UP000051236">
    <property type="component" value="Unassembled WGS sequence"/>
</dbReference>
<name>X0PIE5_9LACO</name>
<comment type="cofactor">
    <cofactor evidence="6">
        <name>Mg(2+)</name>
        <dbReference type="ChEBI" id="CHEBI:18420"/>
    </cofactor>
</comment>
<dbReference type="GO" id="GO:0016301">
    <property type="term" value="F:kinase activity"/>
    <property type="evidence" value="ECO:0007669"/>
    <property type="project" value="UniProtKB-KW"/>
</dbReference>
<keyword evidence="8" id="KW-0808">Transferase</keyword>
<evidence type="ECO:0000256" key="6">
    <source>
        <dbReference type="HAMAP-Rule" id="MF_01965"/>
    </source>
</evidence>
<feature type="binding site" evidence="6">
    <location>
        <position position="221"/>
    </location>
    <ligand>
        <name>AMP</name>
        <dbReference type="ChEBI" id="CHEBI:456215"/>
    </ligand>
</feature>
<dbReference type="EMBL" id="AZGA01000002">
    <property type="protein sequence ID" value="KRM36759.1"/>
    <property type="molecule type" value="Genomic_DNA"/>
</dbReference>
<feature type="binding site" evidence="6">
    <location>
        <begin position="192"/>
        <end position="196"/>
    </location>
    <ligand>
        <name>AMP</name>
        <dbReference type="ChEBI" id="CHEBI:456215"/>
    </ligand>
</feature>
<evidence type="ECO:0000313" key="9">
    <source>
        <dbReference type="Proteomes" id="UP000051236"/>
    </source>
</evidence>
<dbReference type="GO" id="GO:0046496">
    <property type="term" value="P:nicotinamide nucleotide metabolic process"/>
    <property type="evidence" value="ECO:0007669"/>
    <property type="project" value="UniProtKB-UniRule"/>
</dbReference>
<feature type="domain" description="YjeF C-terminal" evidence="7">
    <location>
        <begin position="5"/>
        <end position="280"/>
    </location>
</feature>
<feature type="binding site" evidence="6">
    <location>
        <position position="40"/>
    </location>
    <ligand>
        <name>(6S)-NADPHX</name>
        <dbReference type="ChEBI" id="CHEBI:64076"/>
    </ligand>
</feature>
<dbReference type="PANTHER" id="PTHR12592:SF0">
    <property type="entry name" value="ATP-DEPENDENT (S)-NAD(P)H-HYDRATE DEHYDRATASE"/>
    <property type="match status" value="1"/>
</dbReference>
<evidence type="ECO:0000256" key="1">
    <source>
        <dbReference type="ARBA" id="ARBA00022741"/>
    </source>
</evidence>
<dbReference type="Gene3D" id="3.40.1190.20">
    <property type="match status" value="1"/>
</dbReference>
<proteinExistence type="inferred from homology"/>
<dbReference type="PROSITE" id="PS01050">
    <property type="entry name" value="YJEF_C_2"/>
    <property type="match status" value="1"/>
</dbReference>
<evidence type="ECO:0000256" key="3">
    <source>
        <dbReference type="ARBA" id="ARBA00022857"/>
    </source>
</evidence>
<keyword evidence="8" id="KW-0418">Kinase</keyword>
<dbReference type="PATRIC" id="fig|1423734.3.peg.2672"/>
<gene>
    <name evidence="6" type="primary">nnrD</name>
    <name evidence="8" type="ORF">FC83_GL002636</name>
</gene>
<dbReference type="GO" id="GO:0052856">
    <property type="term" value="F:NAD(P)HX epimerase activity"/>
    <property type="evidence" value="ECO:0007669"/>
    <property type="project" value="TreeGrafter"/>
</dbReference>
<dbReference type="STRING" id="1423734.FC83_GL002636"/>
<sequence>MPKIDLKFTKSVITKRPENSYKGNFGRILVIGGNANFGGAIIMSASAAVYAGAGLVTTATEPSNFTALHSRLPESMVVDYSDETYLKELIPTMNVLVIGPGLGTSAKSLQILNFVLGQVSAEQSLIIDGSAITLIAEHHLPFPTAPKLIFTPHQMEWQRLSQIAIADQTDDQNQAVLAQWRQHNPNITLVLKAHRTKVYLPDNSVWENTAGNPGMATGGSGDTLTGILAACVGQFQPADKAVLAGVYIHSDIADELTDDGNYVTLPQEIIPLLPKFMGRLASD</sequence>
<comment type="subunit">
    <text evidence="6">Homotetramer.</text>
</comment>
<evidence type="ECO:0000259" key="7">
    <source>
        <dbReference type="PROSITE" id="PS51383"/>
    </source>
</evidence>
<dbReference type="PROSITE" id="PS51383">
    <property type="entry name" value="YJEF_C_3"/>
    <property type="match status" value="1"/>
</dbReference>
<comment type="caution">
    <text evidence="8">The sequence shown here is derived from an EMBL/GenBank/DDBJ whole genome shotgun (WGS) entry which is preliminary data.</text>
</comment>
<organism evidence="8 9">
    <name type="scientific">Agrilactobacillus composti DSM 18527 = JCM 14202</name>
    <dbReference type="NCBI Taxonomy" id="1423734"/>
    <lineage>
        <taxon>Bacteria</taxon>
        <taxon>Bacillati</taxon>
        <taxon>Bacillota</taxon>
        <taxon>Bacilli</taxon>
        <taxon>Lactobacillales</taxon>
        <taxon>Lactobacillaceae</taxon>
        <taxon>Agrilactobacillus</taxon>
    </lineage>
</organism>
<feature type="binding site" evidence="6">
    <location>
        <position position="101"/>
    </location>
    <ligand>
        <name>(6S)-NADPHX</name>
        <dbReference type="ChEBI" id="CHEBI:64076"/>
    </ligand>
</feature>
<dbReference type="InterPro" id="IPR000631">
    <property type="entry name" value="CARKD"/>
</dbReference>
<keyword evidence="1 6" id="KW-0547">Nucleotide-binding</keyword>
<comment type="function">
    <text evidence="6">Catalyzes the dehydration of the S-form of NAD(P)HX at the expense of ADP, which is converted to AMP. Together with NAD(P)HX epimerase, which catalyzes the epimerization of the S- and R-forms, the enzyme allows the repair of both epimers of NAD(P)HX, a damaged form of NAD(P)H that is a result of enzymatic or heat-dependent hydration.</text>
</comment>
<evidence type="ECO:0000256" key="4">
    <source>
        <dbReference type="ARBA" id="ARBA00023027"/>
    </source>
</evidence>
<evidence type="ECO:0000256" key="2">
    <source>
        <dbReference type="ARBA" id="ARBA00022840"/>
    </source>
</evidence>
<accession>X0PIE5</accession>
<keyword evidence="9" id="KW-1185">Reference proteome</keyword>
<dbReference type="SUPFAM" id="SSF53613">
    <property type="entry name" value="Ribokinase-like"/>
    <property type="match status" value="1"/>
</dbReference>
<feature type="binding site" evidence="6">
    <location>
        <position position="222"/>
    </location>
    <ligand>
        <name>(6S)-NADPHX</name>
        <dbReference type="ChEBI" id="CHEBI:64076"/>
    </ligand>
</feature>
<comment type="similarity">
    <text evidence="6">Belongs to the NnrD/CARKD family.</text>
</comment>
<dbReference type="GO" id="GO:0005524">
    <property type="term" value="F:ATP binding"/>
    <property type="evidence" value="ECO:0007669"/>
    <property type="project" value="UniProtKB-KW"/>
</dbReference>
<keyword evidence="4 6" id="KW-0520">NAD</keyword>
<feature type="binding site" evidence="6">
    <location>
        <position position="153"/>
    </location>
    <ligand>
        <name>(6S)-NADPHX</name>
        <dbReference type="ChEBI" id="CHEBI:64076"/>
    </ligand>
</feature>
<dbReference type="RefSeq" id="WP_035456012.1">
    <property type="nucleotide sequence ID" value="NZ_AZGA01000002.1"/>
</dbReference>
<dbReference type="EC" id="4.2.1.136" evidence="6"/>
<dbReference type="HAMAP" id="MF_01965">
    <property type="entry name" value="NADHX_dehydratase"/>
    <property type="match status" value="1"/>
</dbReference>
<protein>
    <recommendedName>
        <fullName evidence="6">ADP-dependent (S)-NAD(P)H-hydrate dehydratase</fullName>
        <ecNumber evidence="6">4.2.1.136</ecNumber>
    </recommendedName>
    <alternativeName>
        <fullName evidence="6">ADP-dependent NAD(P)HX dehydratase</fullName>
    </alternativeName>
</protein>
<comment type="catalytic activity">
    <reaction evidence="6">
        <text>(6S)-NADPHX + ADP = AMP + phosphate + NADPH + H(+)</text>
        <dbReference type="Rhea" id="RHEA:32235"/>
        <dbReference type="ChEBI" id="CHEBI:15378"/>
        <dbReference type="ChEBI" id="CHEBI:43474"/>
        <dbReference type="ChEBI" id="CHEBI:57783"/>
        <dbReference type="ChEBI" id="CHEBI:64076"/>
        <dbReference type="ChEBI" id="CHEBI:456215"/>
        <dbReference type="ChEBI" id="CHEBI:456216"/>
        <dbReference type="EC" id="4.2.1.136"/>
    </reaction>
</comment>
<dbReference type="InterPro" id="IPR017953">
    <property type="entry name" value="Carbohydrate_kinase_pred_CS"/>
</dbReference>
<keyword evidence="5 6" id="KW-0456">Lyase</keyword>
<dbReference type="eggNOG" id="COG0063">
    <property type="taxonomic scope" value="Bacteria"/>
</dbReference>